<gene>
    <name evidence="2" type="ORF">WJX81_003804</name>
</gene>
<accession>A0AAW1QKU8</accession>
<comment type="caution">
    <text evidence="2">The sequence shown here is derived from an EMBL/GenBank/DDBJ whole genome shotgun (WGS) entry which is preliminary data.</text>
</comment>
<dbReference type="AlphaFoldDB" id="A0AAW1QKU8"/>
<name>A0AAW1QKU8_9CHLO</name>
<dbReference type="EMBL" id="JALJOU010000095">
    <property type="protein sequence ID" value="KAK9821915.1"/>
    <property type="molecule type" value="Genomic_DNA"/>
</dbReference>
<evidence type="ECO:0000313" key="3">
    <source>
        <dbReference type="Proteomes" id="UP001445335"/>
    </source>
</evidence>
<proteinExistence type="predicted"/>
<reference evidence="2 3" key="1">
    <citation type="journal article" date="2024" name="Nat. Commun.">
        <title>Phylogenomics reveals the evolutionary origins of lichenization in chlorophyte algae.</title>
        <authorList>
            <person name="Puginier C."/>
            <person name="Libourel C."/>
            <person name="Otte J."/>
            <person name="Skaloud P."/>
            <person name="Haon M."/>
            <person name="Grisel S."/>
            <person name="Petersen M."/>
            <person name="Berrin J.G."/>
            <person name="Delaux P.M."/>
            <person name="Dal Grande F."/>
            <person name="Keller J."/>
        </authorList>
    </citation>
    <scope>NUCLEOTIDE SEQUENCE [LARGE SCALE GENOMIC DNA]</scope>
    <source>
        <strain evidence="2 3">SAG 245.80</strain>
    </source>
</reference>
<dbReference type="Proteomes" id="UP001445335">
    <property type="component" value="Unassembled WGS sequence"/>
</dbReference>
<evidence type="ECO:0000256" key="1">
    <source>
        <dbReference type="SAM" id="MobiDB-lite"/>
    </source>
</evidence>
<keyword evidence="3" id="KW-1185">Reference proteome</keyword>
<feature type="compositionally biased region" description="Low complexity" evidence="1">
    <location>
        <begin position="47"/>
        <end position="57"/>
    </location>
</feature>
<feature type="region of interest" description="Disordered" evidence="1">
    <location>
        <begin position="42"/>
        <end position="113"/>
    </location>
</feature>
<feature type="region of interest" description="Disordered" evidence="1">
    <location>
        <begin position="1"/>
        <end position="20"/>
    </location>
</feature>
<evidence type="ECO:0000313" key="2">
    <source>
        <dbReference type="EMBL" id="KAK9821915.1"/>
    </source>
</evidence>
<sequence>MSFLSSKRSAVATEEVKGSAVEPLRKLAASWLLDGGLLWRRSGGPQAAAEAPDAALEPDARSHSAPDAAERLPPLPASGAAAHESRAALKREHAVRNGRARGFAMPPAPQVAA</sequence>
<organism evidence="2 3">
    <name type="scientific">Elliptochloris bilobata</name>
    <dbReference type="NCBI Taxonomy" id="381761"/>
    <lineage>
        <taxon>Eukaryota</taxon>
        <taxon>Viridiplantae</taxon>
        <taxon>Chlorophyta</taxon>
        <taxon>core chlorophytes</taxon>
        <taxon>Trebouxiophyceae</taxon>
        <taxon>Trebouxiophyceae incertae sedis</taxon>
        <taxon>Elliptochloris clade</taxon>
        <taxon>Elliptochloris</taxon>
    </lineage>
</organism>
<feature type="compositionally biased region" description="Basic and acidic residues" evidence="1">
    <location>
        <begin position="58"/>
        <end position="70"/>
    </location>
</feature>
<feature type="compositionally biased region" description="Basic and acidic residues" evidence="1">
    <location>
        <begin position="83"/>
        <end position="95"/>
    </location>
</feature>
<protein>
    <submittedName>
        <fullName evidence="2">Uncharacterized protein</fullName>
    </submittedName>
</protein>